<reference evidence="3" key="1">
    <citation type="journal article" date="2013" name="Science">
        <title>Gene transfer from bacteria and archaea facilitated evolution of an extremophilic eukaryote.</title>
        <authorList>
            <person name="Schonknecht G."/>
            <person name="Chen W.H."/>
            <person name="Ternes C.M."/>
            <person name="Barbier G.G."/>
            <person name="Shrestha R.P."/>
            <person name="Stanke M."/>
            <person name="Brautigam A."/>
            <person name="Baker B.J."/>
            <person name="Banfield J.F."/>
            <person name="Garavito R.M."/>
            <person name="Carr K."/>
            <person name="Wilkerson C."/>
            <person name="Rensing S.A."/>
            <person name="Gagneul D."/>
            <person name="Dickenson N.E."/>
            <person name="Oesterhelt C."/>
            <person name="Lercher M.J."/>
            <person name="Weber A.P."/>
        </authorList>
    </citation>
    <scope>NUCLEOTIDE SEQUENCE [LARGE SCALE GENOMIC DNA]</scope>
    <source>
        <strain evidence="3">074W</strain>
    </source>
</reference>
<dbReference type="PANTHER" id="PTHR43138">
    <property type="entry name" value="ACETYLTRANSFERASE, GNAT FAMILY"/>
    <property type="match status" value="1"/>
</dbReference>
<dbReference type="KEGG" id="gsl:Gasu_22280"/>
<dbReference type="RefSeq" id="XP_005707078.1">
    <property type="nucleotide sequence ID" value="XM_005707021.1"/>
</dbReference>
<feature type="domain" description="N-acetyltransferase" evidence="1">
    <location>
        <begin position="38"/>
        <end position="210"/>
    </location>
</feature>
<dbReference type="PROSITE" id="PS51186">
    <property type="entry name" value="GNAT"/>
    <property type="match status" value="1"/>
</dbReference>
<dbReference type="Gramene" id="EME30558">
    <property type="protein sequence ID" value="EME30558"/>
    <property type="gene ID" value="Gasu_22280"/>
</dbReference>
<dbReference type="GeneID" id="17089280"/>
<dbReference type="OrthoDB" id="10264707at2759"/>
<dbReference type="GO" id="GO:0005634">
    <property type="term" value="C:nucleus"/>
    <property type="evidence" value="ECO:0007669"/>
    <property type="project" value="TreeGrafter"/>
</dbReference>
<dbReference type="EMBL" id="KB454499">
    <property type="protein sequence ID" value="EME30558.1"/>
    <property type="molecule type" value="Genomic_DNA"/>
</dbReference>
<evidence type="ECO:0000313" key="2">
    <source>
        <dbReference type="EMBL" id="EME30558.1"/>
    </source>
</evidence>
<dbReference type="SUPFAM" id="SSF55729">
    <property type="entry name" value="Acyl-CoA N-acyltransferases (Nat)"/>
    <property type="match status" value="1"/>
</dbReference>
<name>M2Y3K2_GALSU</name>
<organism evidence="2 3">
    <name type="scientific">Galdieria sulphuraria</name>
    <name type="common">Red alga</name>
    <dbReference type="NCBI Taxonomy" id="130081"/>
    <lineage>
        <taxon>Eukaryota</taxon>
        <taxon>Rhodophyta</taxon>
        <taxon>Bangiophyceae</taxon>
        <taxon>Galdieriales</taxon>
        <taxon>Galdieriaceae</taxon>
        <taxon>Galdieria</taxon>
    </lineage>
</organism>
<dbReference type="Pfam" id="PF00583">
    <property type="entry name" value="Acetyltransf_1"/>
    <property type="match status" value="1"/>
</dbReference>
<keyword evidence="2" id="KW-0808">Transferase</keyword>
<gene>
    <name evidence="2" type="ORF">Gasu_22280</name>
</gene>
<sequence length="211" mass="24342">MTSAYGPLDTTPEWMERQKVLDRLIPLSNLYLRDATPVRIVQLRRECTKLCEQAQLLLNLEIEAGSYPQDKTLDMEGFCNYYLSYFAFACIEDVEHHNDDSVDLLGSFYIKPNFPGRSSHICNTGFLVQPQWRRKGVGSVMEKAFSWLSFQLFFRAAFFNLVYVDNEASVGFWKKHGYQIVGVIPCAKKVKRDDGTISYVDALNMFKEFCP</sequence>
<evidence type="ECO:0000259" key="1">
    <source>
        <dbReference type="PROSITE" id="PS51186"/>
    </source>
</evidence>
<dbReference type="OMA" id="VCNCGYM"/>
<dbReference type="InterPro" id="IPR000182">
    <property type="entry name" value="GNAT_dom"/>
</dbReference>
<dbReference type="InterPro" id="IPR052742">
    <property type="entry name" value="Mito_N-acetyltransferase"/>
</dbReference>
<proteinExistence type="predicted"/>
<dbReference type="GO" id="GO:0016747">
    <property type="term" value="F:acyltransferase activity, transferring groups other than amino-acyl groups"/>
    <property type="evidence" value="ECO:0007669"/>
    <property type="project" value="InterPro"/>
</dbReference>
<keyword evidence="3" id="KW-1185">Reference proteome</keyword>
<evidence type="ECO:0000313" key="3">
    <source>
        <dbReference type="Proteomes" id="UP000030680"/>
    </source>
</evidence>
<dbReference type="eggNOG" id="ENOG502QRFX">
    <property type="taxonomic scope" value="Eukaryota"/>
</dbReference>
<dbReference type="PANTHER" id="PTHR43138:SF1">
    <property type="entry name" value="N-ACETYLTRANSFERASE ACA1"/>
    <property type="match status" value="1"/>
</dbReference>
<dbReference type="Proteomes" id="UP000030680">
    <property type="component" value="Unassembled WGS sequence"/>
</dbReference>
<dbReference type="Gene3D" id="3.40.630.30">
    <property type="match status" value="1"/>
</dbReference>
<protein>
    <submittedName>
        <fullName evidence="2">N-acetyltransferase</fullName>
    </submittedName>
</protein>
<dbReference type="AlphaFoldDB" id="M2Y3K2"/>
<dbReference type="InterPro" id="IPR016181">
    <property type="entry name" value="Acyl_CoA_acyltransferase"/>
</dbReference>
<accession>M2Y3K2</accession>